<keyword evidence="2" id="KW-1185">Reference proteome</keyword>
<gene>
    <name evidence="1" type="ORF">AMECASPLE_020717</name>
</gene>
<dbReference type="EMBL" id="JAHRIP010039365">
    <property type="protein sequence ID" value="MEQ2296033.1"/>
    <property type="molecule type" value="Genomic_DNA"/>
</dbReference>
<proteinExistence type="predicted"/>
<dbReference type="Proteomes" id="UP001469553">
    <property type="component" value="Unassembled WGS sequence"/>
</dbReference>
<protein>
    <submittedName>
        <fullName evidence="1">Uncharacterized protein</fullName>
    </submittedName>
</protein>
<comment type="caution">
    <text evidence="1">The sequence shown here is derived from an EMBL/GenBank/DDBJ whole genome shotgun (WGS) entry which is preliminary data.</text>
</comment>
<organism evidence="1 2">
    <name type="scientific">Ameca splendens</name>
    <dbReference type="NCBI Taxonomy" id="208324"/>
    <lineage>
        <taxon>Eukaryota</taxon>
        <taxon>Metazoa</taxon>
        <taxon>Chordata</taxon>
        <taxon>Craniata</taxon>
        <taxon>Vertebrata</taxon>
        <taxon>Euteleostomi</taxon>
        <taxon>Actinopterygii</taxon>
        <taxon>Neopterygii</taxon>
        <taxon>Teleostei</taxon>
        <taxon>Neoteleostei</taxon>
        <taxon>Acanthomorphata</taxon>
        <taxon>Ovalentaria</taxon>
        <taxon>Atherinomorphae</taxon>
        <taxon>Cyprinodontiformes</taxon>
        <taxon>Goodeidae</taxon>
        <taxon>Ameca</taxon>
    </lineage>
</organism>
<accession>A0ABV0YQ89</accession>
<evidence type="ECO:0000313" key="1">
    <source>
        <dbReference type="EMBL" id="MEQ2296033.1"/>
    </source>
</evidence>
<reference evidence="1 2" key="1">
    <citation type="submission" date="2021-06" db="EMBL/GenBank/DDBJ databases">
        <authorList>
            <person name="Palmer J.M."/>
        </authorList>
    </citation>
    <scope>NUCLEOTIDE SEQUENCE [LARGE SCALE GENOMIC DNA]</scope>
    <source>
        <strain evidence="1 2">AS_MEX2019</strain>
        <tissue evidence="1">Muscle</tissue>
    </source>
</reference>
<name>A0ABV0YQ89_9TELE</name>
<sequence>MSLSSVIAPACRTLQEENRNGGVYSTSPNKTSWKQVVKNGNIRTKDWPVFSSICLPINLDQSPCPHSMMLPVPCYTVNMVSTTNSCPVNRFFYLSCGSL</sequence>
<evidence type="ECO:0000313" key="2">
    <source>
        <dbReference type="Proteomes" id="UP001469553"/>
    </source>
</evidence>